<evidence type="ECO:0008006" key="4">
    <source>
        <dbReference type="Google" id="ProtNLM"/>
    </source>
</evidence>
<dbReference type="InterPro" id="IPR029058">
    <property type="entry name" value="AB_hydrolase_fold"/>
</dbReference>
<dbReference type="EMBL" id="JABCKV010000025">
    <property type="protein sequence ID" value="KAG5646177.1"/>
    <property type="molecule type" value="Genomic_DNA"/>
</dbReference>
<dbReference type="Gene3D" id="3.40.50.1820">
    <property type="entry name" value="alpha/beta hydrolase"/>
    <property type="match status" value="1"/>
</dbReference>
<evidence type="ECO:0000313" key="3">
    <source>
        <dbReference type="Proteomes" id="UP000775547"/>
    </source>
</evidence>
<name>A0A9P7GFF8_9AGAR</name>
<evidence type="ECO:0000256" key="1">
    <source>
        <dbReference type="SAM" id="MobiDB-lite"/>
    </source>
</evidence>
<reference evidence="2" key="1">
    <citation type="submission" date="2020-07" db="EMBL/GenBank/DDBJ databases">
        <authorList>
            <person name="Nieuwenhuis M."/>
            <person name="Van De Peppel L.J.J."/>
        </authorList>
    </citation>
    <scope>NUCLEOTIDE SEQUENCE</scope>
    <source>
        <strain evidence="2">AP01</strain>
        <tissue evidence="2">Mycelium</tissue>
    </source>
</reference>
<feature type="region of interest" description="Disordered" evidence="1">
    <location>
        <begin position="1"/>
        <end position="33"/>
    </location>
</feature>
<feature type="compositionally biased region" description="Pro residues" evidence="1">
    <location>
        <begin position="140"/>
        <end position="150"/>
    </location>
</feature>
<keyword evidence="3" id="KW-1185">Reference proteome</keyword>
<dbReference type="OrthoDB" id="437457at2759"/>
<organism evidence="2 3">
    <name type="scientific">Asterophora parasitica</name>
    <dbReference type="NCBI Taxonomy" id="117018"/>
    <lineage>
        <taxon>Eukaryota</taxon>
        <taxon>Fungi</taxon>
        <taxon>Dikarya</taxon>
        <taxon>Basidiomycota</taxon>
        <taxon>Agaricomycotina</taxon>
        <taxon>Agaricomycetes</taxon>
        <taxon>Agaricomycetidae</taxon>
        <taxon>Agaricales</taxon>
        <taxon>Tricholomatineae</taxon>
        <taxon>Lyophyllaceae</taxon>
        <taxon>Asterophora</taxon>
    </lineage>
</organism>
<proteinExistence type="predicted"/>
<gene>
    <name evidence="2" type="ORF">DXG03_004230</name>
</gene>
<evidence type="ECO:0000313" key="2">
    <source>
        <dbReference type="EMBL" id="KAG5646177.1"/>
    </source>
</evidence>
<feature type="region of interest" description="Disordered" evidence="1">
    <location>
        <begin position="104"/>
        <end position="162"/>
    </location>
</feature>
<accession>A0A9P7GFF8</accession>
<dbReference type="AlphaFoldDB" id="A0A9P7GFF8"/>
<dbReference type="SUPFAM" id="SSF53474">
    <property type="entry name" value="alpha/beta-Hydrolases"/>
    <property type="match status" value="1"/>
</dbReference>
<sequence>MSGNDAEGLPAKKRRRVMEQPDGFQKPKPVDTVKTKIQAPKFASAFDGAVDDAHTKLMRNHKLDLRPDFASKPVSKASLSKPVSKTNLKQLAAPSFLLPAKETEKKSAPALRVLPPPDPWAAAKGESSSTTSTVPVLQLRPPPPPPPPHNAPSSKLPSKPVAPLNTLQAPNIFAPAEVILDPSLRTISTTEIALATDLSTDSGAAELAHIFLHDQHPEIAASNREEHMEWNIGMSPQKGAKFVKGKGKEAKYVKGGLAARALYEDAFQWYTSFDELGELIERPNPTPALELLTKVVKHLVDTCRWALHRIHLFGFAQGGSVAAEFGVRWTKENLAAQRGTDTVASANTGTLGSIISISGPLLSYPTLSSKSSTPVLVVHNLPPAETSLPPGAIVAFKKAFESVIEKTTREPGMPSSRGGWEPIMQFWSSHLGRRQISGLYEVLSGSVPTP</sequence>
<reference evidence="2" key="2">
    <citation type="submission" date="2021-10" db="EMBL/GenBank/DDBJ databases">
        <title>Phylogenomics reveals ancestral predisposition of the termite-cultivated fungus Termitomyces towards a domesticated lifestyle.</title>
        <authorList>
            <person name="Auxier B."/>
            <person name="Grum-Grzhimaylo A."/>
            <person name="Cardenas M.E."/>
            <person name="Lodge J.D."/>
            <person name="Laessoe T."/>
            <person name="Pedersen O."/>
            <person name="Smith M.E."/>
            <person name="Kuyper T.W."/>
            <person name="Franco-Molano E.A."/>
            <person name="Baroni T.J."/>
            <person name="Aanen D.K."/>
        </authorList>
    </citation>
    <scope>NUCLEOTIDE SEQUENCE</scope>
    <source>
        <strain evidence="2">AP01</strain>
        <tissue evidence="2">Mycelium</tissue>
    </source>
</reference>
<feature type="compositionally biased region" description="Polar residues" evidence="1">
    <location>
        <begin position="126"/>
        <end position="135"/>
    </location>
</feature>
<protein>
    <recommendedName>
        <fullName evidence="4">Phospholipase/carboxylesterase/thioesterase domain-containing protein</fullName>
    </recommendedName>
</protein>
<comment type="caution">
    <text evidence="2">The sequence shown here is derived from an EMBL/GenBank/DDBJ whole genome shotgun (WGS) entry which is preliminary data.</text>
</comment>
<dbReference type="Proteomes" id="UP000775547">
    <property type="component" value="Unassembled WGS sequence"/>
</dbReference>